<keyword evidence="3" id="KW-1185">Reference proteome</keyword>
<reference evidence="2" key="1">
    <citation type="submission" date="2006-08" db="EMBL/GenBank/DDBJ databases">
        <title>Complete sequence of Chromosome 2 of Burkholderia cepacia AMMD.</title>
        <authorList>
            <consortium name="US DOE Joint Genome Institute"/>
            <person name="Copeland A."/>
            <person name="Lucas S."/>
            <person name="Lapidus A."/>
            <person name="Barry K."/>
            <person name="Detter J.C."/>
            <person name="Glavina del Rio T."/>
            <person name="Hammon N."/>
            <person name="Israni S."/>
            <person name="Pitluck S."/>
            <person name="Bruce D."/>
            <person name="Chain P."/>
            <person name="Malfatti S."/>
            <person name="Shin M."/>
            <person name="Vergez L."/>
            <person name="Schmutz J."/>
            <person name="Larimer F."/>
            <person name="Land M."/>
            <person name="Hauser L."/>
            <person name="Kyrpides N."/>
            <person name="Kim E."/>
            <person name="Parke J."/>
            <person name="Coenye T."/>
            <person name="Konstantinidis K."/>
            <person name="Ramette A."/>
            <person name="Tiedje J."/>
            <person name="Richardson P."/>
        </authorList>
    </citation>
    <scope>NUCLEOTIDE SEQUENCE</scope>
    <source>
        <strain evidence="2">AMMD</strain>
    </source>
</reference>
<dbReference type="Proteomes" id="UP000000662">
    <property type="component" value="Chromosome 2"/>
</dbReference>
<gene>
    <name evidence="2" type="ordered locus">Bamb_5379</name>
</gene>
<organism evidence="2 3">
    <name type="scientific">Burkholderia ambifaria (strain ATCC BAA-244 / DSM 16087 / CCUG 44356 / LMG 19182 / AMMD)</name>
    <name type="common">Burkholderia cepacia (strain AMMD)</name>
    <dbReference type="NCBI Taxonomy" id="339670"/>
    <lineage>
        <taxon>Bacteria</taxon>
        <taxon>Pseudomonadati</taxon>
        <taxon>Pseudomonadota</taxon>
        <taxon>Betaproteobacteria</taxon>
        <taxon>Burkholderiales</taxon>
        <taxon>Burkholderiaceae</taxon>
        <taxon>Burkholderia</taxon>
        <taxon>Burkholderia cepacia complex</taxon>
    </lineage>
</organism>
<evidence type="ECO:0000313" key="3">
    <source>
        <dbReference type="Proteomes" id="UP000000662"/>
    </source>
</evidence>
<protein>
    <submittedName>
        <fullName evidence="2">Uncharacterized protein</fullName>
    </submittedName>
</protein>
<proteinExistence type="predicted"/>
<dbReference type="AlphaFoldDB" id="Q0B4J7"/>
<name>Q0B4J7_BURCM</name>
<dbReference type="EMBL" id="CP000441">
    <property type="protein sequence ID" value="ABI90926.1"/>
    <property type="molecule type" value="Genomic_DNA"/>
</dbReference>
<evidence type="ECO:0000313" key="2">
    <source>
        <dbReference type="EMBL" id="ABI90926.1"/>
    </source>
</evidence>
<dbReference type="KEGG" id="bam:Bamb_5379"/>
<accession>Q0B4J7</accession>
<feature type="compositionally biased region" description="Basic residues" evidence="1">
    <location>
        <begin position="62"/>
        <end position="79"/>
    </location>
</feature>
<sequence>MRRASLVRQLADASSLRLIKARIVERFRLLATARRRPDLHEQRSWQPAHRARAAHLPAPHAGRQRHARHRFRRAVRRMR</sequence>
<evidence type="ECO:0000256" key="1">
    <source>
        <dbReference type="SAM" id="MobiDB-lite"/>
    </source>
</evidence>
<feature type="region of interest" description="Disordered" evidence="1">
    <location>
        <begin position="38"/>
        <end position="79"/>
    </location>
</feature>